<keyword evidence="1" id="KW-0547">Nucleotide-binding</keyword>
<sequence>MSDTNTTSSSSSGASASERRKFSRILFDAHVELAQGEFHWRASLLDISLKGLLLQQKLPPEVSVKDPVLVKILLSDNTCIAMSVTVAHQHHQQTGLVCSSIDIDSVSHLRRLIELNLGDAAAAERELSELISDY</sequence>
<keyword evidence="4" id="KW-1185">Reference proteome</keyword>
<evidence type="ECO:0000256" key="1">
    <source>
        <dbReference type="PIRNR" id="PIRNR028141"/>
    </source>
</evidence>
<comment type="function">
    <text evidence="1">Binds the second messenger bis-(3'-5') cyclic dimeric guanosine monophosphate (c-di-GMP). Can bind two c-di-GMP molecules per monomer. May play a role in bacterial second-messenger regulated processes. Binding to c-di-GMP induces a conformational change of the C- and N-termini resulting in the exposure of a highly negative surface on one side of the protein to a possible effector protein.</text>
</comment>
<dbReference type="EMBL" id="JBHRTF010000016">
    <property type="protein sequence ID" value="MFC3117252.1"/>
    <property type="molecule type" value="Genomic_DNA"/>
</dbReference>
<evidence type="ECO:0000259" key="2">
    <source>
        <dbReference type="Pfam" id="PF07238"/>
    </source>
</evidence>
<dbReference type="PIRSF" id="PIRSF028141">
    <property type="entry name" value="C-di-GMP_BP_PA4608"/>
    <property type="match status" value="1"/>
</dbReference>
<keyword evidence="1" id="KW-0973">c-di-GMP</keyword>
<dbReference type="Proteomes" id="UP001595555">
    <property type="component" value="Unassembled WGS sequence"/>
</dbReference>
<feature type="domain" description="PilZ" evidence="2">
    <location>
        <begin position="18"/>
        <end position="114"/>
    </location>
</feature>
<organism evidence="3 4">
    <name type="scientific">Cellvibrio fontiphilus</name>
    <dbReference type="NCBI Taxonomy" id="1815559"/>
    <lineage>
        <taxon>Bacteria</taxon>
        <taxon>Pseudomonadati</taxon>
        <taxon>Pseudomonadota</taxon>
        <taxon>Gammaproteobacteria</taxon>
        <taxon>Cellvibrionales</taxon>
        <taxon>Cellvibrionaceae</taxon>
        <taxon>Cellvibrio</taxon>
    </lineage>
</organism>
<comment type="subunit">
    <text evidence="1">Monomer in both c-di-GMP-bound and free forms.</text>
</comment>
<comment type="caution">
    <text evidence="3">The sequence shown here is derived from an EMBL/GenBank/DDBJ whole genome shotgun (WGS) entry which is preliminary data.</text>
</comment>
<dbReference type="InterPro" id="IPR027021">
    <property type="entry name" value="C-di-GMP_BP_PA4608"/>
</dbReference>
<accession>A0ABV7FIF2</accession>
<evidence type="ECO:0000313" key="4">
    <source>
        <dbReference type="Proteomes" id="UP001595555"/>
    </source>
</evidence>
<reference evidence="4" key="1">
    <citation type="journal article" date="2019" name="Int. J. Syst. Evol. Microbiol.">
        <title>The Global Catalogue of Microorganisms (GCM) 10K type strain sequencing project: providing services to taxonomists for standard genome sequencing and annotation.</title>
        <authorList>
            <consortium name="The Broad Institute Genomics Platform"/>
            <consortium name="The Broad Institute Genome Sequencing Center for Infectious Disease"/>
            <person name="Wu L."/>
            <person name="Ma J."/>
        </authorList>
    </citation>
    <scope>NUCLEOTIDE SEQUENCE [LARGE SCALE GENOMIC DNA]</scope>
    <source>
        <strain evidence="4">KCTC 52237</strain>
    </source>
</reference>
<protein>
    <recommendedName>
        <fullName evidence="1">Cyclic diguanosine monophosphate-binding protein</fullName>
        <shortName evidence="1">c-di-GMP-binding protein</shortName>
    </recommendedName>
    <alternativeName>
        <fullName evidence="1">Pilz domain-containing protein</fullName>
    </alternativeName>
</protein>
<dbReference type="InterPro" id="IPR009875">
    <property type="entry name" value="PilZ_domain"/>
</dbReference>
<gene>
    <name evidence="3" type="ORF">ACFODX_16910</name>
</gene>
<name>A0ABV7FIF2_9GAMM</name>
<dbReference type="SUPFAM" id="SSF141371">
    <property type="entry name" value="PilZ domain-like"/>
    <property type="match status" value="1"/>
</dbReference>
<evidence type="ECO:0000313" key="3">
    <source>
        <dbReference type="EMBL" id="MFC3117252.1"/>
    </source>
</evidence>
<proteinExistence type="predicted"/>
<dbReference type="RefSeq" id="WP_378121331.1">
    <property type="nucleotide sequence ID" value="NZ_JBHRTF010000016.1"/>
</dbReference>
<dbReference type="Gene3D" id="2.40.10.220">
    <property type="entry name" value="predicted glycosyltransferase like domains"/>
    <property type="match status" value="1"/>
</dbReference>
<dbReference type="Pfam" id="PF07238">
    <property type="entry name" value="PilZ"/>
    <property type="match status" value="1"/>
</dbReference>